<dbReference type="SUPFAM" id="SSF51735">
    <property type="entry name" value="NAD(P)-binding Rossmann-fold domains"/>
    <property type="match status" value="1"/>
</dbReference>
<sequence>MHVFVTGGTGQTGPAIISELIGSDHTVTGLARSDASAARLAALGATPLRGSVDDLDALQAGASQAEGVVHMAIAGDFSDPQDITQREVAAIQALGQALVGSGKPLVTTSGTLVMRAGGISTEHDETDAQAIGALRIPGEQACLGFAEQGVRAVVLRLAPTVHGPRDHGFMPMLIAAARASGVSAYVGDGRNRWPAVHRQDAANLYRLALEKAPAGHTVHAIGEPDIAFRSIAEKIGEKLGVPVASVTAQDARGHFANPFMANIFGTDAPASSAHTQQLLGWTPNHWTLLEDFEHGDYFDPHT</sequence>
<dbReference type="GO" id="GO:0005737">
    <property type="term" value="C:cytoplasm"/>
    <property type="evidence" value="ECO:0007669"/>
    <property type="project" value="TreeGrafter"/>
</dbReference>
<gene>
    <name evidence="2" type="ORF">ABLG96_15340</name>
</gene>
<dbReference type="PANTHER" id="PTHR48079">
    <property type="entry name" value="PROTEIN YEEZ"/>
    <property type="match status" value="1"/>
</dbReference>
<dbReference type="PANTHER" id="PTHR48079:SF9">
    <property type="entry name" value="PUTATIVE-RELATED"/>
    <property type="match status" value="1"/>
</dbReference>
<dbReference type="EMBL" id="CP159218">
    <property type="protein sequence ID" value="XCG62598.1"/>
    <property type="molecule type" value="Genomic_DNA"/>
</dbReference>
<feature type="domain" description="NAD-dependent epimerase/dehydratase" evidence="1">
    <location>
        <begin position="3"/>
        <end position="216"/>
    </location>
</feature>
<organism evidence="2">
    <name type="scientific">Nakamurella sp. A5-74</name>
    <dbReference type="NCBI Taxonomy" id="3158264"/>
    <lineage>
        <taxon>Bacteria</taxon>
        <taxon>Bacillati</taxon>
        <taxon>Actinomycetota</taxon>
        <taxon>Actinomycetes</taxon>
        <taxon>Nakamurellales</taxon>
        <taxon>Nakamurellaceae</taxon>
        <taxon>Nakamurella</taxon>
    </lineage>
</organism>
<reference evidence="2" key="1">
    <citation type="submission" date="2024-05" db="EMBL/GenBank/DDBJ databases">
        <authorList>
            <person name="Cai S.Y."/>
            <person name="Jin L.M."/>
            <person name="Li H.R."/>
        </authorList>
    </citation>
    <scope>NUCLEOTIDE SEQUENCE</scope>
    <source>
        <strain evidence="2">A5-74</strain>
    </source>
</reference>
<evidence type="ECO:0000259" key="1">
    <source>
        <dbReference type="Pfam" id="PF01370"/>
    </source>
</evidence>
<dbReference type="CDD" id="cd05262">
    <property type="entry name" value="SDR_a7"/>
    <property type="match status" value="1"/>
</dbReference>
<dbReference type="RefSeq" id="WP_353648213.1">
    <property type="nucleotide sequence ID" value="NZ_CP159218.1"/>
</dbReference>
<accession>A0AAU8DMP7</accession>
<dbReference type="GO" id="GO:0004029">
    <property type="term" value="F:aldehyde dehydrogenase (NAD+) activity"/>
    <property type="evidence" value="ECO:0007669"/>
    <property type="project" value="TreeGrafter"/>
</dbReference>
<dbReference type="AlphaFoldDB" id="A0AAU8DMP7"/>
<dbReference type="InterPro" id="IPR051783">
    <property type="entry name" value="NAD(P)-dependent_oxidoreduct"/>
</dbReference>
<proteinExistence type="predicted"/>
<name>A0AAU8DMP7_9ACTN</name>
<dbReference type="InterPro" id="IPR036291">
    <property type="entry name" value="NAD(P)-bd_dom_sf"/>
</dbReference>
<protein>
    <submittedName>
        <fullName evidence="2">SDR family oxidoreductase</fullName>
    </submittedName>
</protein>
<dbReference type="InterPro" id="IPR001509">
    <property type="entry name" value="Epimerase_deHydtase"/>
</dbReference>
<dbReference type="Pfam" id="PF01370">
    <property type="entry name" value="Epimerase"/>
    <property type="match status" value="1"/>
</dbReference>
<dbReference type="Gene3D" id="3.40.50.720">
    <property type="entry name" value="NAD(P)-binding Rossmann-like Domain"/>
    <property type="match status" value="1"/>
</dbReference>
<evidence type="ECO:0000313" key="2">
    <source>
        <dbReference type="EMBL" id="XCG62598.1"/>
    </source>
</evidence>